<evidence type="ECO:0000313" key="2">
    <source>
        <dbReference type="Proteomes" id="UP001148629"/>
    </source>
</evidence>
<protein>
    <submittedName>
        <fullName evidence="1">Uncharacterized protein</fullName>
    </submittedName>
</protein>
<accession>A0ACC1STG8</accession>
<sequence length="595" mass="66512">MKRKASHQLARKPAGDTIRDQVFGTFDLLECILSHLDMQTLLLAQRVCQEWHHVILRSPYLQQQLFFQPRHIKPDDSDAELERTKNPLLQRHFHQLFEDTESLPHTKSYFRLRPSVLASPGMSIRDMREDRKRHKAFTRSGASWRNMLITQPAITSIIYIMDSNDHRDWRWPQIVEFPEGLRMGQFYDLIFSAIWTRAKDSYRGASIKWAPPGGEWLGRKGLSNPIELGLVIRETYYSRAGNSDCCEEYTAQKSALQRLRSVDLGNWQQLQRNVLFAMSFGAGAEVWAAGVAAGLTGDVFVHPMETIITRVQSPAYTTRYKSLDGRLKGTLFRGLYQGFGPTLVAGIPSSAAFFAVYEGMKGAFQDMQADGYLQELPPSAIHVASSGAAELVHCAISNPAEVLKQNAQVKQGSATPKPLGWYTLQVFRTFARHPSKLWTGYSALLASNLPGTCITFGLYEHIKERLLNSLSKNGQQATVLMQVQVSALSAGLAGGFTSCFLVPIDVIKTRMRLAAGEHSDTETPLGKPKRSPPITSFWDVARETFRAEGVPGFFRGFTLTCVAATVGSGLYLGCYEGVKLYMKGLDGELEERIES</sequence>
<reference evidence="1" key="1">
    <citation type="submission" date="2022-08" db="EMBL/GenBank/DDBJ databases">
        <title>Genome Sequence of Fusarium decemcellulare.</title>
        <authorList>
            <person name="Buettner E."/>
        </authorList>
    </citation>
    <scope>NUCLEOTIDE SEQUENCE</scope>
    <source>
        <strain evidence="1">Babe19</strain>
    </source>
</reference>
<dbReference type="EMBL" id="JANRMS010000129">
    <property type="protein sequence ID" value="KAJ3546008.1"/>
    <property type="molecule type" value="Genomic_DNA"/>
</dbReference>
<evidence type="ECO:0000313" key="1">
    <source>
        <dbReference type="EMBL" id="KAJ3546008.1"/>
    </source>
</evidence>
<gene>
    <name evidence="1" type="ORF">NM208_g2221</name>
</gene>
<organism evidence="1 2">
    <name type="scientific">Fusarium decemcellulare</name>
    <dbReference type="NCBI Taxonomy" id="57161"/>
    <lineage>
        <taxon>Eukaryota</taxon>
        <taxon>Fungi</taxon>
        <taxon>Dikarya</taxon>
        <taxon>Ascomycota</taxon>
        <taxon>Pezizomycotina</taxon>
        <taxon>Sordariomycetes</taxon>
        <taxon>Hypocreomycetidae</taxon>
        <taxon>Hypocreales</taxon>
        <taxon>Nectriaceae</taxon>
        <taxon>Fusarium</taxon>
        <taxon>Fusarium decemcellulare species complex</taxon>
    </lineage>
</organism>
<keyword evidence="2" id="KW-1185">Reference proteome</keyword>
<comment type="caution">
    <text evidence="1">The sequence shown here is derived from an EMBL/GenBank/DDBJ whole genome shotgun (WGS) entry which is preliminary data.</text>
</comment>
<name>A0ACC1STG8_9HYPO</name>
<proteinExistence type="predicted"/>
<dbReference type="Proteomes" id="UP001148629">
    <property type="component" value="Unassembled WGS sequence"/>
</dbReference>